<gene>
    <name evidence="1" type="ORF">ACFQS9_26420</name>
</gene>
<name>A0ABW2S5K3_9NOCA</name>
<evidence type="ECO:0000313" key="1">
    <source>
        <dbReference type="EMBL" id="MFC7451438.1"/>
    </source>
</evidence>
<dbReference type="EMBL" id="JBHTCS010000032">
    <property type="protein sequence ID" value="MFC7451438.1"/>
    <property type="molecule type" value="Genomic_DNA"/>
</dbReference>
<dbReference type="RefSeq" id="WP_378409526.1">
    <property type="nucleotide sequence ID" value="NZ_JBHTCS010000032.1"/>
</dbReference>
<protein>
    <recommendedName>
        <fullName evidence="3">Ricin B lectin domain-containing protein</fullName>
    </recommendedName>
</protein>
<feature type="non-terminal residue" evidence="1">
    <location>
        <position position="1"/>
    </location>
</feature>
<keyword evidence="2" id="KW-1185">Reference proteome</keyword>
<proteinExistence type="predicted"/>
<sequence length="91" mass="9541">RILYYSASTGRGAIGSVDHDNNLSDVSVIPPGSFAQDWTQIAGLSGDRILYYSASTGRGAIGSVDHDNNLSDVSVIPPGSFAQDWTQIAGL</sequence>
<evidence type="ECO:0008006" key="3">
    <source>
        <dbReference type="Google" id="ProtNLM"/>
    </source>
</evidence>
<accession>A0ABW2S5K3</accession>
<organism evidence="1 2">
    <name type="scientific">Rhodococcus daqingensis</name>
    <dbReference type="NCBI Taxonomy" id="2479363"/>
    <lineage>
        <taxon>Bacteria</taxon>
        <taxon>Bacillati</taxon>
        <taxon>Actinomycetota</taxon>
        <taxon>Actinomycetes</taxon>
        <taxon>Mycobacteriales</taxon>
        <taxon>Nocardiaceae</taxon>
        <taxon>Rhodococcus</taxon>
    </lineage>
</organism>
<evidence type="ECO:0000313" key="2">
    <source>
        <dbReference type="Proteomes" id="UP001596484"/>
    </source>
</evidence>
<dbReference type="Proteomes" id="UP001596484">
    <property type="component" value="Unassembled WGS sequence"/>
</dbReference>
<reference evidence="2" key="1">
    <citation type="journal article" date="2019" name="Int. J. Syst. Evol. Microbiol.">
        <title>The Global Catalogue of Microorganisms (GCM) 10K type strain sequencing project: providing services to taxonomists for standard genome sequencing and annotation.</title>
        <authorList>
            <consortium name="The Broad Institute Genomics Platform"/>
            <consortium name="The Broad Institute Genome Sequencing Center for Infectious Disease"/>
            <person name="Wu L."/>
            <person name="Ma J."/>
        </authorList>
    </citation>
    <scope>NUCLEOTIDE SEQUENCE [LARGE SCALE GENOMIC DNA]</scope>
    <source>
        <strain evidence="2">ICMP 19430</strain>
    </source>
</reference>
<comment type="caution">
    <text evidence="1">The sequence shown here is derived from an EMBL/GenBank/DDBJ whole genome shotgun (WGS) entry which is preliminary data.</text>
</comment>